<gene>
    <name evidence="2" type="ORF">LQV63_11110</name>
</gene>
<comment type="caution">
    <text evidence="2">The sequence shown here is derived from an EMBL/GenBank/DDBJ whole genome shotgun (WGS) entry which is preliminary data.</text>
</comment>
<keyword evidence="1" id="KW-0472">Membrane</keyword>
<dbReference type="EMBL" id="JAJNBZ010000006">
    <property type="protein sequence ID" value="MCE5169862.1"/>
    <property type="molecule type" value="Genomic_DNA"/>
</dbReference>
<feature type="transmembrane region" description="Helical" evidence="1">
    <location>
        <begin position="7"/>
        <end position="27"/>
    </location>
</feature>
<sequence length="236" mass="26717">MYVYQKMIIVFLILVMPIYGISLVFNWTSMNHLRDEAERSLAKNVSFYTNQLNEQISFIRNLQLQLIHNSDLQSLAFYAGNISGYEEVALVNRIHESLTTIQNASDYVVNAGTYIKSYKHTLSTEMGTSKLPNPEHNMVQALIEQAGEQPIYAWNDRILFIMTGNRGSIVSYLELSKEKLAETISQITGSYQRAGVFMIDDASRIVVQSQSDLADVTALMKGLPKLEEAWRGANYS</sequence>
<proteinExistence type="predicted"/>
<keyword evidence="3" id="KW-1185">Reference proteome</keyword>
<evidence type="ECO:0000313" key="2">
    <source>
        <dbReference type="EMBL" id="MCE5169862.1"/>
    </source>
</evidence>
<keyword evidence="1" id="KW-1133">Transmembrane helix</keyword>
<name>A0ABS8YE76_9BACL</name>
<organism evidence="2 3">
    <name type="scientific">Paenibacillus profundus</name>
    <dbReference type="NCBI Taxonomy" id="1173085"/>
    <lineage>
        <taxon>Bacteria</taxon>
        <taxon>Bacillati</taxon>
        <taxon>Bacillota</taxon>
        <taxon>Bacilli</taxon>
        <taxon>Bacillales</taxon>
        <taxon>Paenibacillaceae</taxon>
        <taxon>Paenibacillus</taxon>
    </lineage>
</organism>
<dbReference type="Proteomes" id="UP001199916">
    <property type="component" value="Unassembled WGS sequence"/>
</dbReference>
<reference evidence="2 3" key="1">
    <citation type="submission" date="2021-11" db="EMBL/GenBank/DDBJ databases">
        <title>Draft genome sequence of Paenibacillus profundus YoMME, a new Gram-positive bacteria with exoelectrogenic properties.</title>
        <authorList>
            <person name="Hubenova Y."/>
            <person name="Hubenova E."/>
            <person name="Manasiev Y."/>
            <person name="Peykov S."/>
            <person name="Mitov M."/>
        </authorList>
    </citation>
    <scope>NUCLEOTIDE SEQUENCE [LARGE SCALE GENOMIC DNA]</scope>
    <source>
        <strain evidence="2 3">YoMME</strain>
    </source>
</reference>
<evidence type="ECO:0000313" key="3">
    <source>
        <dbReference type="Proteomes" id="UP001199916"/>
    </source>
</evidence>
<accession>A0ABS8YE76</accession>
<evidence type="ECO:0000256" key="1">
    <source>
        <dbReference type="SAM" id="Phobius"/>
    </source>
</evidence>
<keyword evidence="1" id="KW-0812">Transmembrane</keyword>
<protein>
    <submittedName>
        <fullName evidence="2">Uncharacterized protein</fullName>
    </submittedName>
</protein>